<evidence type="ECO:0000256" key="5">
    <source>
        <dbReference type="ARBA" id="ARBA00023242"/>
    </source>
</evidence>
<evidence type="ECO:0000256" key="4">
    <source>
        <dbReference type="ARBA" id="ARBA00022833"/>
    </source>
</evidence>
<evidence type="ECO:0000256" key="8">
    <source>
        <dbReference type="ARBA" id="ARBA00042384"/>
    </source>
</evidence>
<evidence type="ECO:0000256" key="7">
    <source>
        <dbReference type="ARBA" id="ARBA00039886"/>
    </source>
</evidence>
<dbReference type="PANTHER" id="PTHR46527:SF1">
    <property type="entry name" value="NUCLEOPORIN NUP42"/>
    <property type="match status" value="1"/>
</dbReference>
<feature type="non-terminal residue" evidence="11">
    <location>
        <position position="639"/>
    </location>
</feature>
<evidence type="ECO:0000313" key="12">
    <source>
        <dbReference type="Proteomes" id="UP000668214"/>
    </source>
</evidence>
<feature type="domain" description="C3H1-type" evidence="10">
    <location>
        <begin position="1"/>
        <end position="25"/>
    </location>
</feature>
<comment type="function">
    <text evidence="6">Required for the export of mRNAs containing poly(A) tails from the nucleus into the cytoplasm.</text>
</comment>
<keyword evidence="12" id="KW-1185">Reference proteome</keyword>
<dbReference type="InterPro" id="IPR051767">
    <property type="entry name" value="Nucleoporin_NUP42"/>
</dbReference>
<reference evidence="11" key="1">
    <citation type="submission" date="2020-02" db="EMBL/GenBank/DDBJ databases">
        <title>Relaxed selection underlies rapid genomic changes in the transitions from sociality to social parasitism in ants.</title>
        <authorList>
            <person name="Bi X."/>
        </authorList>
    </citation>
    <scope>NUCLEOTIDE SEQUENCE</scope>
    <source>
        <strain evidence="11">BGI-DK2014c</strain>
        <tissue evidence="11">Whole body</tissue>
    </source>
</reference>
<name>A0A836JVP5_9HYME</name>
<evidence type="ECO:0000256" key="2">
    <source>
        <dbReference type="ARBA" id="ARBA00022723"/>
    </source>
</evidence>
<comment type="caution">
    <text evidence="11">The sequence shown here is derived from an EMBL/GenBank/DDBJ whole genome shotgun (WGS) entry which is preliminary data.</text>
</comment>
<keyword evidence="4 9" id="KW-0862">Zinc</keyword>
<feature type="zinc finger region" description="C3H1-type" evidence="9">
    <location>
        <begin position="1"/>
        <end position="25"/>
    </location>
</feature>
<evidence type="ECO:0000313" key="11">
    <source>
        <dbReference type="EMBL" id="KAG5327077.1"/>
    </source>
</evidence>
<keyword evidence="2 9" id="KW-0479">Metal-binding</keyword>
<organism evidence="11 12">
    <name type="scientific">Pseudoatta argentina</name>
    <dbReference type="NCBI Taxonomy" id="621737"/>
    <lineage>
        <taxon>Eukaryota</taxon>
        <taxon>Metazoa</taxon>
        <taxon>Ecdysozoa</taxon>
        <taxon>Arthropoda</taxon>
        <taxon>Hexapoda</taxon>
        <taxon>Insecta</taxon>
        <taxon>Pterygota</taxon>
        <taxon>Neoptera</taxon>
        <taxon>Endopterygota</taxon>
        <taxon>Hymenoptera</taxon>
        <taxon>Apocrita</taxon>
        <taxon>Aculeata</taxon>
        <taxon>Formicoidea</taxon>
        <taxon>Formicidae</taxon>
        <taxon>Myrmicinae</taxon>
        <taxon>Pseudoatta</taxon>
    </lineage>
</organism>
<evidence type="ECO:0000256" key="1">
    <source>
        <dbReference type="ARBA" id="ARBA00004335"/>
    </source>
</evidence>
<evidence type="ECO:0000256" key="9">
    <source>
        <dbReference type="PROSITE-ProRule" id="PRU00723"/>
    </source>
</evidence>
<dbReference type="Proteomes" id="UP000668214">
    <property type="component" value="Unassembled WGS sequence"/>
</dbReference>
<dbReference type="EMBL" id="JAANIA010000101">
    <property type="protein sequence ID" value="KAG5327077.1"/>
    <property type="molecule type" value="Genomic_DNA"/>
</dbReference>
<accession>A0A836JVP5</accession>
<dbReference type="SUPFAM" id="SSF90229">
    <property type="entry name" value="CCCH zinc finger"/>
    <property type="match status" value="1"/>
</dbReference>
<dbReference type="InterPro" id="IPR041367">
    <property type="entry name" value="Znf-CCCH_4"/>
</dbReference>
<comment type="subcellular location">
    <subcellularLocation>
        <location evidence="1">Nucleus membrane</location>
        <topology evidence="1">Peripheral membrane protein</topology>
        <orientation evidence="1">Cytoplasmic side</orientation>
    </subcellularLocation>
</comment>
<keyword evidence="5" id="KW-0539">Nucleus</keyword>
<sequence length="639" mass="66430">MVICKYYRQGNCRYGQYCQFEHINHFAGNTKTEDDIIILVAKEVLLAERGGQWLLSCFAPLKERPCIPGMEDLSPEEVRWEIYNAQKNSIVEQAKLHFQQLCQDMKAKREVLKNPTRETMTLLKKILGSGQKGRSDAYSYIASPQLSLVNNTSTNNVFGNTSYNVQNNNPFGGFASSSNTSSIFGKSNNNTAFGSTATFGNNLGGFGITTSGAGSIFGTTSTSTAFSGVQNSTSAFGTQQMNPIFGSSQNVFGQNNVFGGTGQLGNAPTTSLFNNPMTSQASTSLFGGPTTTTSNLFGGSSTGLQTNPVFGVSTTSPSGSFNGGIFTQPKTQMHAFGGAPVFAGVTTNYANNSTGNSLFGGGQTFSTPTNSIFGVSTAAATPGFGVAAATTTPAFCTPIVAATTPSFGASVATTAPAFDLNQQPSNNTFGTTVSAPNVFGAQNTDTTSVSNTPFGAPSAAISGPFVTTSSQQFDSTNKSSAPFAGTGFGVAVASANNTFGTTETSSNSLFVNAGTTFATSNGTIPNPSPFSASTFGSINTSSPFGSLASTTVTITTPANPFAPRPQQGASPFGNVAQNQLNINVPPFGKSPFNTAITNIIDDSVYSVDGALTDDEKNMFLAEKFIIGKIPLKPPTKDIR</sequence>
<keyword evidence="3 9" id="KW-0863">Zinc-finger</keyword>
<dbReference type="GO" id="GO:0008270">
    <property type="term" value="F:zinc ion binding"/>
    <property type="evidence" value="ECO:0007669"/>
    <property type="project" value="UniProtKB-KW"/>
</dbReference>
<proteinExistence type="predicted"/>
<protein>
    <recommendedName>
        <fullName evidence="7">Nucleoporin NUP42</fullName>
    </recommendedName>
    <alternativeName>
        <fullName evidence="8">Nucleoporin-like protein 2</fullName>
    </alternativeName>
</protein>
<evidence type="ECO:0000259" key="10">
    <source>
        <dbReference type="PROSITE" id="PS50103"/>
    </source>
</evidence>
<dbReference type="AlphaFoldDB" id="A0A836JVP5"/>
<dbReference type="GO" id="GO:0031965">
    <property type="term" value="C:nuclear membrane"/>
    <property type="evidence" value="ECO:0007669"/>
    <property type="project" value="UniProtKB-SubCell"/>
</dbReference>
<dbReference type="PANTHER" id="PTHR46527">
    <property type="entry name" value="NUCLEOPORIN-LIKE PROTEIN 2"/>
    <property type="match status" value="1"/>
</dbReference>
<dbReference type="Pfam" id="PF18044">
    <property type="entry name" value="zf-CCCH_4"/>
    <property type="match status" value="1"/>
</dbReference>
<dbReference type="PROSITE" id="PS50103">
    <property type="entry name" value="ZF_C3H1"/>
    <property type="match status" value="1"/>
</dbReference>
<dbReference type="InterPro" id="IPR036855">
    <property type="entry name" value="Znf_CCCH_sf"/>
</dbReference>
<evidence type="ECO:0000256" key="6">
    <source>
        <dbReference type="ARBA" id="ARBA00037262"/>
    </source>
</evidence>
<evidence type="ECO:0000256" key="3">
    <source>
        <dbReference type="ARBA" id="ARBA00022771"/>
    </source>
</evidence>
<feature type="non-terminal residue" evidence="11">
    <location>
        <position position="1"/>
    </location>
</feature>
<gene>
    <name evidence="11" type="primary">Nupl2</name>
    <name evidence="11" type="ORF">G6Z78_0007682</name>
</gene>
<dbReference type="InterPro" id="IPR000571">
    <property type="entry name" value="Znf_CCCH"/>
</dbReference>